<dbReference type="SMART" id="SM00606">
    <property type="entry name" value="CBD_IV"/>
    <property type="match status" value="2"/>
</dbReference>
<dbReference type="Gene3D" id="2.60.40.1190">
    <property type="match status" value="1"/>
</dbReference>
<comment type="caution">
    <text evidence="4">The sequence shown here is derived from an EMBL/GenBank/DDBJ whole genome shotgun (WGS) entry which is preliminary data.</text>
</comment>
<evidence type="ECO:0000313" key="4">
    <source>
        <dbReference type="EMBL" id="MBB3150380.1"/>
    </source>
</evidence>
<evidence type="ECO:0000259" key="3">
    <source>
        <dbReference type="PROSITE" id="PS51175"/>
    </source>
</evidence>
<dbReference type="SUPFAM" id="SSF49785">
    <property type="entry name" value="Galactose-binding domain-like"/>
    <property type="match status" value="2"/>
</dbReference>
<dbReference type="InterPro" id="IPR010502">
    <property type="entry name" value="Carb-bd_dom_fam9"/>
</dbReference>
<evidence type="ECO:0000256" key="1">
    <source>
        <dbReference type="ARBA" id="ARBA00022729"/>
    </source>
</evidence>
<dbReference type="GO" id="GO:0004553">
    <property type="term" value="F:hydrolase activity, hydrolyzing O-glycosyl compounds"/>
    <property type="evidence" value="ECO:0007669"/>
    <property type="project" value="InterPro"/>
</dbReference>
<feature type="domain" description="CBM6" evidence="3">
    <location>
        <begin position="41"/>
        <end position="162"/>
    </location>
</feature>
<protein>
    <recommendedName>
        <fullName evidence="3">CBM6 domain-containing protein</fullName>
    </recommendedName>
</protein>
<organism evidence="4 5">
    <name type="scientific">Paenibacillus endophyticus</name>
    <dbReference type="NCBI Taxonomy" id="1294268"/>
    <lineage>
        <taxon>Bacteria</taxon>
        <taxon>Bacillati</taxon>
        <taxon>Bacillota</taxon>
        <taxon>Bacilli</taxon>
        <taxon>Bacillales</taxon>
        <taxon>Paenibacillaceae</taxon>
        <taxon>Paenibacillus</taxon>
    </lineage>
</organism>
<dbReference type="AlphaFoldDB" id="A0A7W5C3C1"/>
<dbReference type="InterPro" id="IPR014756">
    <property type="entry name" value="Ig_E-set"/>
</dbReference>
<dbReference type="RefSeq" id="WP_183558130.1">
    <property type="nucleotide sequence ID" value="NZ_CBCSLB010000001.1"/>
</dbReference>
<dbReference type="InterPro" id="IPR024535">
    <property type="entry name" value="RHGA/B-epi-like_pectate_lyase"/>
</dbReference>
<dbReference type="InterPro" id="IPR013783">
    <property type="entry name" value="Ig-like_fold"/>
</dbReference>
<dbReference type="Gene3D" id="2.60.120.260">
    <property type="entry name" value="Galactose-binding domain-like"/>
    <property type="match status" value="2"/>
</dbReference>
<name>A0A7W5C3C1_9BACL</name>
<dbReference type="PROSITE" id="PS51175">
    <property type="entry name" value="CBM6"/>
    <property type="match status" value="2"/>
</dbReference>
<dbReference type="InterPro" id="IPR006626">
    <property type="entry name" value="PbH1"/>
</dbReference>
<dbReference type="SUPFAM" id="SSF51126">
    <property type="entry name" value="Pectin lyase-like"/>
    <property type="match status" value="1"/>
</dbReference>
<feature type="signal peptide" evidence="2">
    <location>
        <begin position="1"/>
        <end position="30"/>
    </location>
</feature>
<dbReference type="Pfam" id="PF03422">
    <property type="entry name" value="CBM_6"/>
    <property type="match status" value="2"/>
</dbReference>
<dbReference type="GO" id="GO:0016052">
    <property type="term" value="P:carbohydrate catabolic process"/>
    <property type="evidence" value="ECO:0007669"/>
    <property type="project" value="InterPro"/>
</dbReference>
<evidence type="ECO:0000256" key="2">
    <source>
        <dbReference type="SAM" id="SignalP"/>
    </source>
</evidence>
<reference evidence="4 5" key="1">
    <citation type="submission" date="2020-08" db="EMBL/GenBank/DDBJ databases">
        <title>Genomic Encyclopedia of Type Strains, Phase III (KMG-III): the genomes of soil and plant-associated and newly described type strains.</title>
        <authorList>
            <person name="Whitman W."/>
        </authorList>
    </citation>
    <scope>NUCLEOTIDE SEQUENCE [LARGE SCALE GENOMIC DNA]</scope>
    <source>
        <strain evidence="4 5">CECT 8234</strain>
    </source>
</reference>
<dbReference type="CDD" id="cd04080">
    <property type="entry name" value="CBM6_cellulase-like"/>
    <property type="match status" value="2"/>
</dbReference>
<dbReference type="Proteomes" id="UP000518605">
    <property type="component" value="Unassembled WGS sequence"/>
</dbReference>
<dbReference type="Pfam" id="PF06452">
    <property type="entry name" value="CBM9_1"/>
    <property type="match status" value="1"/>
</dbReference>
<feature type="domain" description="CBM6" evidence="3">
    <location>
        <begin position="187"/>
        <end position="308"/>
    </location>
</feature>
<dbReference type="InterPro" id="IPR008979">
    <property type="entry name" value="Galactose-bd-like_sf"/>
</dbReference>
<dbReference type="SMART" id="SM00710">
    <property type="entry name" value="PbH1"/>
    <property type="match status" value="8"/>
</dbReference>
<proteinExistence type="predicted"/>
<evidence type="ECO:0000313" key="5">
    <source>
        <dbReference type="Proteomes" id="UP000518605"/>
    </source>
</evidence>
<feature type="chain" id="PRO_5031378825" description="CBM6 domain-containing protein" evidence="2">
    <location>
        <begin position="31"/>
        <end position="1077"/>
    </location>
</feature>
<dbReference type="Gene3D" id="2.60.40.10">
    <property type="entry name" value="Immunoglobulins"/>
    <property type="match status" value="2"/>
</dbReference>
<dbReference type="SUPFAM" id="SSF49344">
    <property type="entry name" value="CBD9-like"/>
    <property type="match status" value="1"/>
</dbReference>
<dbReference type="Gene3D" id="2.160.20.10">
    <property type="entry name" value="Single-stranded right-handed beta-helix, Pectin lyase-like"/>
    <property type="match status" value="1"/>
</dbReference>
<dbReference type="InterPro" id="IPR012334">
    <property type="entry name" value="Pectin_lyas_fold"/>
</dbReference>
<dbReference type="EMBL" id="JACHXW010000001">
    <property type="protein sequence ID" value="MBB3150380.1"/>
    <property type="molecule type" value="Genomic_DNA"/>
</dbReference>
<dbReference type="Pfam" id="PF12708">
    <property type="entry name" value="Pect-lyase_RHGA_epim"/>
    <property type="match status" value="1"/>
</dbReference>
<dbReference type="InterPro" id="IPR011050">
    <property type="entry name" value="Pectin_lyase_fold/virulence"/>
</dbReference>
<keyword evidence="5" id="KW-1185">Reference proteome</keyword>
<keyword evidence="1 2" id="KW-0732">Signal</keyword>
<dbReference type="InterPro" id="IPR005084">
    <property type="entry name" value="CBM6"/>
</dbReference>
<accession>A0A7W5C3C1</accession>
<sequence length="1077" mass="113744">MIRPGKMVYLFFCLTLFSSLWLNVAGGMAAADSAAAHPIPGMIEAEDFADMSGIQLDVTDDSGGSSYIGWTDAGDWMDYTVNVEKAGVYAATLRLASPLEGTSKIQLRNAANQTLAAINIPNTGDWGAYQNIETKLSLSAGEQTLRVYVVNAGFNFNWLSFEFVSDSVIEPEPEPNPTDGPFFQIPGAVEVEAFHFGSGAEVKDSAHVGAGKYVGALDAGDWMEYTYVEAAGAGVYEVEFKVASPNSGKRFQLENAWGNVLADVQVPNTGGWDAWQTVSAIMTLPAGSQSLQLVTAEGGFNLDAMAFKLAEPADTTVPAPANALSIAECGATADDNTDDTAAIQACIDSARSEGRIVYVPEGTFLYSACLVLDGADLTGSGHGSVLKSINALEQCLRLTGDGSDVSHVQLTTITTTDRLSTDVSARVFVDPNALNFSVKNTVIDGATSAGIISFGSHGIISGNTVRNTLADGIHITGLSDDILIENNVSRDTGDDQIAVVSYEKFGSWVRNVTIRHNDVAGGHARGITVSGGENIAVENNKISLTGGAGVFIASEGSYKTYTVNGLHVIGNAIYKDSLNGSIPEKGGIRLQATYKNPSIDNALIEQNFIFGATDSGILIVGSAEANAVIQKNVITNPQGYGISLVSTVIGSYTISGNTVTGSGKHPFSNLAAGADVVSDMLNGTPGGGGEGSEYVAVKGTPVIDGGVDDVWAYSTALQMDTTVQGTTGIARIIWDETALYYLFQMTDAAPFAIGANEHNDSVEVWVDELNAKNGARGVGDYQARVDIANVKSTATGLNLSSVQSEVRMVPGGYIVELAVPYTALIPGEGKTIGFNASANDDANGDGKRDNYMSWVDKNLPYWADTKVYNNVLLAGSPVIDAPKATGVPGTLVISHNNGHDHGLLDGSYTVSMNMWYGNNGTVYKLYENGVLIDIQRLMDDSPKAQTTATAIEGKRNGEYHYRAELSNVFGTTVSKELVVKVTQANPGMPVLSSNNWDGDGSYDIRMNMWWGTNGTTFNLYENGVLIHSEQLEVGTPNAQTATVAVKGRSRGAYQYRGELVNDAGSTSSAVITVKVTQ</sequence>
<gene>
    <name evidence="4" type="ORF">FHS16_000412</name>
</gene>
<dbReference type="GO" id="GO:0030246">
    <property type="term" value="F:carbohydrate binding"/>
    <property type="evidence" value="ECO:0007669"/>
    <property type="project" value="InterPro"/>
</dbReference>
<dbReference type="SUPFAM" id="SSF81296">
    <property type="entry name" value="E set domains"/>
    <property type="match status" value="2"/>
</dbReference>
<dbReference type="InterPro" id="IPR006584">
    <property type="entry name" value="Cellulose-bd_IV"/>
</dbReference>